<evidence type="ECO:0000313" key="6">
    <source>
        <dbReference type="EMBL" id="MBD8061933.1"/>
    </source>
</evidence>
<dbReference type="SUPFAM" id="SSF46689">
    <property type="entry name" value="Homeodomain-like"/>
    <property type="match status" value="1"/>
</dbReference>
<keyword evidence="3" id="KW-0804">Transcription</keyword>
<organism evidence="6 7">
    <name type="scientific">Oceanitalea stevensii</name>
    <dbReference type="NCBI Taxonomy" id="2763072"/>
    <lineage>
        <taxon>Bacteria</taxon>
        <taxon>Bacillati</taxon>
        <taxon>Actinomycetota</taxon>
        <taxon>Actinomycetes</taxon>
        <taxon>Micrococcales</taxon>
        <taxon>Bogoriellaceae</taxon>
        <taxon>Georgenia</taxon>
    </lineage>
</organism>
<dbReference type="InterPro" id="IPR047640">
    <property type="entry name" value="RpiR-like"/>
</dbReference>
<proteinExistence type="predicted"/>
<dbReference type="InterPro" id="IPR036388">
    <property type="entry name" value="WH-like_DNA-bd_sf"/>
</dbReference>
<sequence>MDIMVESAPPDGAALVSRIGALLPELRPAERRVGEAVVADPTSVARESITALAERCRTSAPTVVRFAKRMGFSGYPQLRLALAKAAGIEEGRTARGPISGTLDADDTLEQVVAKIGYADARAVEDTTAMLDIPALEAAVDALVGARRIDIIGVGASGVTAMDLCQKLSRLGLSAVDHHDRHAALTAVSLRGPGDVVIAVSHSGSTPDAIAPTRLATEQGATTIAITNHPGSKLAQTADIALVTTTRETTFRSGAMASRIAQLVVVDCVFVGVAMRDMPATRSALDASFKAVADL</sequence>
<feature type="domain" description="SIS" evidence="5">
    <location>
        <begin position="138"/>
        <end position="278"/>
    </location>
</feature>
<evidence type="ECO:0000256" key="2">
    <source>
        <dbReference type="ARBA" id="ARBA00023125"/>
    </source>
</evidence>
<dbReference type="Gene3D" id="3.40.50.10490">
    <property type="entry name" value="Glucose-6-phosphate isomerase like protein, domain 1"/>
    <property type="match status" value="1"/>
</dbReference>
<dbReference type="Proteomes" id="UP000661894">
    <property type="component" value="Unassembled WGS sequence"/>
</dbReference>
<protein>
    <submittedName>
        <fullName evidence="6">MurR/RpiR family transcriptional regulator</fullName>
    </submittedName>
</protein>
<dbReference type="PROSITE" id="PS51464">
    <property type="entry name" value="SIS"/>
    <property type="match status" value="1"/>
</dbReference>
<evidence type="ECO:0000259" key="5">
    <source>
        <dbReference type="PROSITE" id="PS51464"/>
    </source>
</evidence>
<dbReference type="Pfam" id="PF01418">
    <property type="entry name" value="HTH_6"/>
    <property type="match status" value="1"/>
</dbReference>
<name>A0ABR8Z1M5_9MICO</name>
<dbReference type="SUPFAM" id="SSF53697">
    <property type="entry name" value="SIS domain"/>
    <property type="match status" value="1"/>
</dbReference>
<dbReference type="PROSITE" id="PS51071">
    <property type="entry name" value="HTH_RPIR"/>
    <property type="match status" value="1"/>
</dbReference>
<dbReference type="PANTHER" id="PTHR30514:SF1">
    <property type="entry name" value="HTH-TYPE TRANSCRIPTIONAL REGULATOR HEXR-RELATED"/>
    <property type="match status" value="1"/>
</dbReference>
<gene>
    <name evidence="6" type="ORF">H9624_06305</name>
</gene>
<reference evidence="6 7" key="1">
    <citation type="submission" date="2020-08" db="EMBL/GenBank/DDBJ databases">
        <title>A Genomic Blueprint of the Chicken Gut Microbiome.</title>
        <authorList>
            <person name="Gilroy R."/>
            <person name="Ravi A."/>
            <person name="Getino M."/>
            <person name="Pursley I."/>
            <person name="Horton D.L."/>
            <person name="Alikhan N.-F."/>
            <person name="Baker D."/>
            <person name="Gharbi K."/>
            <person name="Hall N."/>
            <person name="Watson M."/>
            <person name="Adriaenssens E.M."/>
            <person name="Foster-Nyarko E."/>
            <person name="Jarju S."/>
            <person name="Secka A."/>
            <person name="Antonio M."/>
            <person name="Oren A."/>
            <person name="Chaudhuri R."/>
            <person name="La Ragione R.M."/>
            <person name="Hildebrand F."/>
            <person name="Pallen M.J."/>
        </authorList>
    </citation>
    <scope>NUCLEOTIDE SEQUENCE [LARGE SCALE GENOMIC DNA]</scope>
    <source>
        <strain evidence="6 7">Sa1BUA1</strain>
    </source>
</reference>
<evidence type="ECO:0000256" key="1">
    <source>
        <dbReference type="ARBA" id="ARBA00023015"/>
    </source>
</evidence>
<evidence type="ECO:0000259" key="4">
    <source>
        <dbReference type="PROSITE" id="PS51071"/>
    </source>
</evidence>
<dbReference type="InterPro" id="IPR001347">
    <property type="entry name" value="SIS_dom"/>
</dbReference>
<comment type="caution">
    <text evidence="6">The sequence shown here is derived from an EMBL/GenBank/DDBJ whole genome shotgun (WGS) entry which is preliminary data.</text>
</comment>
<evidence type="ECO:0000256" key="3">
    <source>
        <dbReference type="ARBA" id="ARBA00023163"/>
    </source>
</evidence>
<dbReference type="InterPro" id="IPR046348">
    <property type="entry name" value="SIS_dom_sf"/>
</dbReference>
<dbReference type="CDD" id="cd05013">
    <property type="entry name" value="SIS_RpiR"/>
    <property type="match status" value="1"/>
</dbReference>
<dbReference type="Gene3D" id="1.10.10.10">
    <property type="entry name" value="Winged helix-like DNA-binding domain superfamily/Winged helix DNA-binding domain"/>
    <property type="match status" value="1"/>
</dbReference>
<feature type="domain" description="HTH rpiR-type" evidence="4">
    <location>
        <begin position="13"/>
        <end position="89"/>
    </location>
</feature>
<accession>A0ABR8Z1M5</accession>
<keyword evidence="1" id="KW-0805">Transcription regulation</keyword>
<dbReference type="InterPro" id="IPR009057">
    <property type="entry name" value="Homeodomain-like_sf"/>
</dbReference>
<dbReference type="PANTHER" id="PTHR30514">
    <property type="entry name" value="GLUCOKINASE"/>
    <property type="match status" value="1"/>
</dbReference>
<keyword evidence="2" id="KW-0238">DNA-binding</keyword>
<keyword evidence="7" id="KW-1185">Reference proteome</keyword>
<dbReference type="EMBL" id="JACSPO010000002">
    <property type="protein sequence ID" value="MBD8061933.1"/>
    <property type="molecule type" value="Genomic_DNA"/>
</dbReference>
<dbReference type="InterPro" id="IPR000281">
    <property type="entry name" value="HTH_RpiR"/>
</dbReference>
<dbReference type="InterPro" id="IPR035472">
    <property type="entry name" value="RpiR-like_SIS"/>
</dbReference>
<dbReference type="Pfam" id="PF01380">
    <property type="entry name" value="SIS"/>
    <property type="match status" value="1"/>
</dbReference>
<evidence type="ECO:0000313" key="7">
    <source>
        <dbReference type="Proteomes" id="UP000661894"/>
    </source>
</evidence>